<evidence type="ECO:0000256" key="1">
    <source>
        <dbReference type="SAM" id="SignalP"/>
    </source>
</evidence>
<dbReference type="InterPro" id="IPR025522">
    <property type="entry name" value="DUF4410"/>
</dbReference>
<dbReference type="Proteomes" id="UP000245712">
    <property type="component" value="Unassembled WGS sequence"/>
</dbReference>
<proteinExistence type="predicted"/>
<keyword evidence="3" id="KW-1185">Reference proteome</keyword>
<evidence type="ECO:0000313" key="3">
    <source>
        <dbReference type="Proteomes" id="UP000245712"/>
    </source>
</evidence>
<feature type="chain" id="PRO_5046994807" description="DUF4410 domain-containing protein" evidence="1">
    <location>
        <begin position="28"/>
        <end position="179"/>
    </location>
</feature>
<protein>
    <recommendedName>
        <fullName evidence="4">DUF4410 domain-containing protein</fullName>
    </recommendedName>
</protein>
<dbReference type="PROSITE" id="PS51257">
    <property type="entry name" value="PROKAR_LIPOPROTEIN"/>
    <property type="match status" value="1"/>
</dbReference>
<evidence type="ECO:0008006" key="4">
    <source>
        <dbReference type="Google" id="ProtNLM"/>
    </source>
</evidence>
<evidence type="ECO:0000313" key="2">
    <source>
        <dbReference type="EMBL" id="PVX86262.1"/>
    </source>
</evidence>
<organism evidence="2 3">
    <name type="scientific">Paraburkholderia unamae</name>
    <dbReference type="NCBI Taxonomy" id="219649"/>
    <lineage>
        <taxon>Bacteria</taxon>
        <taxon>Pseudomonadati</taxon>
        <taxon>Pseudomonadota</taxon>
        <taxon>Betaproteobacteria</taxon>
        <taxon>Burkholderiales</taxon>
        <taxon>Burkholderiaceae</taxon>
        <taxon>Paraburkholderia</taxon>
    </lineage>
</organism>
<keyword evidence="1" id="KW-0732">Signal</keyword>
<dbReference type="EMBL" id="QEOB01000002">
    <property type="protein sequence ID" value="PVX86262.1"/>
    <property type="molecule type" value="Genomic_DNA"/>
</dbReference>
<dbReference type="RefSeq" id="WP_133254414.1">
    <property type="nucleotide sequence ID" value="NZ_QEOB01000002.1"/>
</dbReference>
<name>A0ABX5KXY3_9BURK</name>
<gene>
    <name evidence="2" type="ORF">C7402_10298</name>
</gene>
<feature type="signal peptide" evidence="1">
    <location>
        <begin position="1"/>
        <end position="27"/>
    </location>
</feature>
<reference evidence="2 3" key="1">
    <citation type="submission" date="2018-05" db="EMBL/GenBank/DDBJ databases">
        <title>Genomic Encyclopedia of Type Strains, Phase IV (KMG-V): Genome sequencing to study the core and pangenomes of soil and plant-associated prokaryotes.</title>
        <authorList>
            <person name="Whitman W."/>
        </authorList>
    </citation>
    <scope>NUCLEOTIDE SEQUENCE [LARGE SCALE GENOMIC DNA]</scope>
    <source>
        <strain evidence="2 3">SCZa-39</strain>
    </source>
</reference>
<accession>A0ABX5KXY3</accession>
<comment type="caution">
    <text evidence="2">The sequence shown here is derived from an EMBL/GenBank/DDBJ whole genome shotgun (WGS) entry which is preliminary data.</text>
</comment>
<sequence>MNSLCRHAALTALVVSILSSCSSSVTREPVVQSDRTSANAQAQFGTQPVAVRVTLSPKVEADNAGFSAQKLQSAFESELNTRQLLATPTSSAAMRLDVEVSDIRVRGTGTALFWGFLSGDDHITGNVTVLDASGQPVEKLDVSAAYAADGIVGVAGEGRMAYLYNTFAKKALSALESPK</sequence>
<dbReference type="Pfam" id="PF14366">
    <property type="entry name" value="DUF4410"/>
    <property type="match status" value="1"/>
</dbReference>